<keyword evidence="7" id="KW-1185">Reference proteome</keyword>
<evidence type="ECO:0000313" key="6">
    <source>
        <dbReference type="EMBL" id="CBX97406.1"/>
    </source>
</evidence>
<dbReference type="Proteomes" id="UP000002668">
    <property type="component" value="Genome"/>
</dbReference>
<dbReference type="InterPro" id="IPR016024">
    <property type="entry name" value="ARM-type_fold"/>
</dbReference>
<accession>E5A1E2</accession>
<dbReference type="VEuPathDB" id="FungiDB:LEMA_P105370.1"/>
<dbReference type="SUPFAM" id="SSF48371">
    <property type="entry name" value="ARM repeat"/>
    <property type="match status" value="2"/>
</dbReference>
<feature type="domain" description="DUF2428" evidence="3">
    <location>
        <begin position="704"/>
        <end position="938"/>
    </location>
</feature>
<evidence type="ECO:0000259" key="3">
    <source>
        <dbReference type="Pfam" id="PF10350"/>
    </source>
</evidence>
<dbReference type="eggNOG" id="KOG1810">
    <property type="taxonomic scope" value="Eukaryota"/>
</dbReference>
<dbReference type="PANTHER" id="PTHR14387">
    <property type="entry name" value="THADA/DEATH RECEPTOR INTERACTING PROTEIN"/>
    <property type="match status" value="1"/>
</dbReference>
<dbReference type="PANTHER" id="PTHR14387:SF0">
    <property type="entry name" value="DUF2428 DOMAIN-CONTAINING PROTEIN"/>
    <property type="match status" value="1"/>
</dbReference>
<reference evidence="7" key="1">
    <citation type="journal article" date="2011" name="Nat. Commun.">
        <title>Effector diversification within compartments of the Leptosphaeria maculans genome affected by Repeat-Induced Point mutations.</title>
        <authorList>
            <person name="Rouxel T."/>
            <person name="Grandaubert J."/>
            <person name="Hane J.K."/>
            <person name="Hoede C."/>
            <person name="van de Wouw A.P."/>
            <person name="Couloux A."/>
            <person name="Dominguez V."/>
            <person name="Anthouard V."/>
            <person name="Bally P."/>
            <person name="Bourras S."/>
            <person name="Cozijnsen A.J."/>
            <person name="Ciuffetti L.M."/>
            <person name="Degrave A."/>
            <person name="Dilmaghani A."/>
            <person name="Duret L."/>
            <person name="Fudal I."/>
            <person name="Goodwin S.B."/>
            <person name="Gout L."/>
            <person name="Glaser N."/>
            <person name="Linglin J."/>
            <person name="Kema G.H.J."/>
            <person name="Lapalu N."/>
            <person name="Lawrence C.B."/>
            <person name="May K."/>
            <person name="Meyer M."/>
            <person name="Ollivier B."/>
            <person name="Poulain J."/>
            <person name="Schoch C.L."/>
            <person name="Simon A."/>
            <person name="Spatafora J.W."/>
            <person name="Stachowiak A."/>
            <person name="Turgeon B.G."/>
            <person name="Tyler B.M."/>
            <person name="Vincent D."/>
            <person name="Weissenbach J."/>
            <person name="Amselem J."/>
            <person name="Quesneville H."/>
            <person name="Oliver R.P."/>
            <person name="Wincker P."/>
            <person name="Balesdent M.-H."/>
            <person name="Howlett B.J."/>
        </authorList>
    </citation>
    <scope>NUCLEOTIDE SEQUENCE [LARGE SCALE GENOMIC DNA]</scope>
    <source>
        <strain evidence="7">JN3 / isolate v23.1.3 / race Av1-4-5-6-7-8</strain>
    </source>
</reference>
<feature type="domain" description="tRNA (32-2'-O)-methyltransferase regulator THADA-like TPR repeats region" evidence="4">
    <location>
        <begin position="312"/>
        <end position="562"/>
    </location>
</feature>
<proteinExistence type="inferred from homology"/>
<dbReference type="Pfam" id="PF10350">
    <property type="entry name" value="DUF2428"/>
    <property type="match status" value="1"/>
</dbReference>
<dbReference type="OrthoDB" id="73997at2759"/>
<gene>
    <name evidence="6" type="ORF">LEMA_P105370.1</name>
</gene>
<dbReference type="HOGENOM" id="CLU_001011_1_1_1"/>
<dbReference type="Pfam" id="PF26523">
    <property type="entry name" value="Trm732_C"/>
    <property type="match status" value="1"/>
</dbReference>
<comment type="similarity">
    <text evidence="1">Belongs to the THADA family.</text>
</comment>
<dbReference type="InterPro" id="IPR019442">
    <property type="entry name" value="THADA/TRM732_DUF2428"/>
</dbReference>
<evidence type="ECO:0000313" key="7">
    <source>
        <dbReference type="Proteomes" id="UP000002668"/>
    </source>
</evidence>
<dbReference type="InterPro" id="IPR051954">
    <property type="entry name" value="tRNA_methyltransferase_THADA"/>
</dbReference>
<evidence type="ECO:0000256" key="2">
    <source>
        <dbReference type="ARBA" id="ARBA00022694"/>
    </source>
</evidence>
<evidence type="ECO:0000259" key="5">
    <source>
        <dbReference type="Pfam" id="PF25151"/>
    </source>
</evidence>
<organism evidence="7">
    <name type="scientific">Leptosphaeria maculans (strain JN3 / isolate v23.1.3 / race Av1-4-5-6-7-8)</name>
    <name type="common">Blackleg fungus</name>
    <name type="synonym">Phoma lingam</name>
    <dbReference type="NCBI Taxonomy" id="985895"/>
    <lineage>
        <taxon>Eukaryota</taxon>
        <taxon>Fungi</taxon>
        <taxon>Dikarya</taxon>
        <taxon>Ascomycota</taxon>
        <taxon>Pezizomycotina</taxon>
        <taxon>Dothideomycetes</taxon>
        <taxon>Pleosporomycetidae</taxon>
        <taxon>Pleosporales</taxon>
        <taxon>Pleosporineae</taxon>
        <taxon>Leptosphaeriaceae</taxon>
        <taxon>Plenodomus</taxon>
        <taxon>Plenodomus lingam/Leptosphaeria maculans species complex</taxon>
    </lineage>
</organism>
<dbReference type="Pfam" id="PF25151">
    <property type="entry name" value="TPR_Trm732_C"/>
    <property type="match status" value="1"/>
</dbReference>
<dbReference type="GO" id="GO:0030488">
    <property type="term" value="P:tRNA methylation"/>
    <property type="evidence" value="ECO:0007669"/>
    <property type="project" value="TreeGrafter"/>
</dbReference>
<protein>
    <submittedName>
        <fullName evidence="6">Similar to HEAT repeat protein</fullName>
    </submittedName>
</protein>
<name>E5A1E2_LEPMJ</name>
<dbReference type="InterPro" id="IPR056843">
    <property type="entry name" value="THADA-like_TPR"/>
</dbReference>
<keyword evidence="2" id="KW-0819">tRNA processing</keyword>
<dbReference type="FunCoup" id="E5A1E2">
    <property type="interactions" value="21"/>
</dbReference>
<dbReference type="GO" id="GO:0005829">
    <property type="term" value="C:cytosol"/>
    <property type="evidence" value="ECO:0007669"/>
    <property type="project" value="TreeGrafter"/>
</dbReference>
<dbReference type="EMBL" id="FP929131">
    <property type="protein sequence ID" value="CBX97406.1"/>
    <property type="molecule type" value="Genomic_DNA"/>
</dbReference>
<dbReference type="OMA" id="LIMDPFD"/>
<evidence type="ECO:0000256" key="1">
    <source>
        <dbReference type="ARBA" id="ARBA00010409"/>
    </source>
</evidence>
<evidence type="ECO:0000259" key="4">
    <source>
        <dbReference type="Pfam" id="PF25150"/>
    </source>
</evidence>
<dbReference type="InterPro" id="IPR056842">
    <property type="entry name" value="THADA-like_TPR_C"/>
</dbReference>
<dbReference type="STRING" id="985895.E5A1E2"/>
<sequence>MQAKLEHGLGVPVPEKKLREIARNVGNVLGKLDSMDDVKNLHSVTDPVLETADIPDLESGHRAAASNALCAIIDHCRNHGSENVLSAILEDSIWLRIFQIYLHRSGEAKGKSMRQILVTLTNVITQDQSPSALALREQAASTFLDIICERQDRFKVKPALQGLAHLLLKNTISIAQLVQIYEKQAAALSQGPVASTSPQTLFKIFLGWIVHHETALSAGHLIRNFLIEARQLPDYNVDINNGSTVPLWISPVLETLQDWPDRILEFKTHVFPHCFLPNIEEYLRFLSVLDFVTHVQPLGTIPESLHNLNWSQYNLSKAEKFRLLLAAFESGTELSILRVFDQRTSASIQVRNGALFLPDNIFGAWMSHAEPEVRLAGMFLSIYSVSVTKPLNYGALKALRQNLVHLHTETDPYFRREVLGNTQRLFDRLRACTATNARAKCKQVANSQHRISVPRICRDQESSFRKQLYQNVDLGPVTFLTWYLGFLERELRPTATYQRRITALRALTIVLRSGLDPGVPQSDLSKSAQGQLNWAHGVQIANVRLVRVLLDLVLDAFDDVRDTAVLVLKLCLSALPQDEQHEVLAILPVFLHRAESLMLRTGRADQADGIARAYSLIFTLANNYFETSGHTQFSSKLKLFEHLKSQLHETLELAKTNLSEAVNHRPVHGTFAALTYIVDQPGFYENISSEPQQSIVQWVKSHCAIVNNVESLWLCVHHVLCADAPEGHVPDEIEEEASLDTKEILSYSWRGLKEASTLLGTVVTKAPIGHGDRDFLTPESFEQLGRLCFTQLLELRHRGAFSTVSQTFAAFCRRCVTSRIPELQALPEAWYQETLRSIQVKADAITRRSAGIPALMTALLAAEAQPSGSLFPRAMQDLVAETLVEAKSANIEDSRLPQVHALNCIKEIFTTSKLSVASEAYIGKGLELAARMLNSDIWPIRNCSLMLFKALIERLLGSDEAQDWKERDRTKTSRFSYDFFPALPKMLSDLLDHNGPLKQSMAGTLDSNSPFDLHGAEGVFPALQILRQARPPQEHLDVIQNAVTELLSSPHWHLRDMAARTVVSMRATSQLYAVKISLLSTLPISTNRQHGVLLAVKYMYIKLLKNSSDFSTEKLGTLMENLGTYANDWYTTSDCPLIRSAFLDIVSVCGINMLRRPDALSILPAWQQLTASICIGPAYALRVSHRPGNALLQTSLAQIFFIDRVIMRDDALDSSVSEDYQGIDEALLMLVADDADTCCAALETLETVIRLEATNGLTIPLVLVLTAIHKVILNAADPEVIAKAQAVLASALQDDYLRLDFFRSITTHPTILTLEKLETQCLKEPPSNKQSALRLLGFFLDFAYYNLSGQRRIILLAISRYIRLLRITIIDTNPFDTRFAAAQSLAALSHIYTATPTSTAMGPLILALSLLLYDLLSDDDDEIRDLTANTTNSFLRSQRIHNLSHRKPLQNTPPLLTASRLAHYLSTTFPSSPSSANLLSTALRRLTDTAPYPTPLFTTPFSITLAQNRKQDSALFATEKQNLYYDPTLDIPIWTYILKSCTAVPRGASAHLAAWVLSGLEVLTGTAEREHDGALGWVSKGEVFALVGRVLGGAEVVLGWRGVEREQVLVGLVRFAETGRRRGVHGLVVQKVEGILERDVLGSLRRVRGGLVGV</sequence>
<feature type="domain" description="tRNA (32-2'-O)-methyltransferase regulator THADA-like C-terminal TPR repeats region" evidence="5">
    <location>
        <begin position="941"/>
        <end position="1099"/>
    </location>
</feature>
<dbReference type="Pfam" id="PF25150">
    <property type="entry name" value="TPR_Trm732"/>
    <property type="match status" value="1"/>
</dbReference>
<dbReference type="InParanoid" id="E5A1E2"/>